<dbReference type="OrthoDB" id="4379279at2"/>
<dbReference type="KEGG" id="gbr:Gbro_1978"/>
<keyword evidence="3" id="KW-1185">Reference proteome</keyword>
<feature type="signal peptide" evidence="1">
    <location>
        <begin position="1"/>
        <end position="19"/>
    </location>
</feature>
<organism evidence="2 3">
    <name type="scientific">Gordonia bronchialis (strain ATCC 25592 / DSM 43247 / BCRC 13721 / JCM 3198 / KCTC 3076 / NBRC 16047 / NCTC 10667)</name>
    <name type="common">Rhodococcus bronchialis</name>
    <dbReference type="NCBI Taxonomy" id="526226"/>
    <lineage>
        <taxon>Bacteria</taxon>
        <taxon>Bacillati</taxon>
        <taxon>Actinomycetota</taxon>
        <taxon>Actinomycetes</taxon>
        <taxon>Mycobacteriales</taxon>
        <taxon>Gordoniaceae</taxon>
        <taxon>Gordonia</taxon>
    </lineage>
</organism>
<sequence>MLFAGAIGAAVVAPGQASAAPHNETAPGSSVVDQIPGRHDAASRFVGTWTGHGRGITLYPNGFAKVSLASGAANWERWDARWRPAGRGISVTYVKRTASQGYVGTGIHRGTQWYGSLKRVRGHTVLEFNRLSGIYWCTPRGNNAGLCGA</sequence>
<feature type="chain" id="PRO_5003011189" evidence="1">
    <location>
        <begin position="20"/>
        <end position="149"/>
    </location>
</feature>
<keyword evidence="1" id="KW-0732">Signal</keyword>
<proteinExistence type="predicted"/>
<gene>
    <name evidence="2" type="ordered locus">Gbro_1978</name>
</gene>
<reference evidence="2 3" key="2">
    <citation type="journal article" date="2010" name="Stand. Genomic Sci.">
        <title>Complete genome sequence of Gordonia bronchialis type strain (3410).</title>
        <authorList>
            <person name="Ivanova N."/>
            <person name="Sikorski J."/>
            <person name="Jando M."/>
            <person name="Lapidus A."/>
            <person name="Nolan M."/>
            <person name="Lucas S."/>
            <person name="Del Rio T.G."/>
            <person name="Tice H."/>
            <person name="Copeland A."/>
            <person name="Cheng J.F."/>
            <person name="Chen F."/>
            <person name="Bruce D."/>
            <person name="Goodwin L."/>
            <person name="Pitluck S."/>
            <person name="Mavromatis K."/>
            <person name="Ovchinnikova G."/>
            <person name="Pati A."/>
            <person name="Chen A."/>
            <person name="Palaniappan K."/>
            <person name="Land M."/>
            <person name="Hauser L."/>
            <person name="Chang Y.J."/>
            <person name="Jeffries C.D."/>
            <person name="Chain P."/>
            <person name="Saunders E."/>
            <person name="Han C."/>
            <person name="Detter J.C."/>
            <person name="Brettin T."/>
            <person name="Rohde M."/>
            <person name="Goker M."/>
            <person name="Bristow J."/>
            <person name="Eisen J.A."/>
            <person name="Markowitz V."/>
            <person name="Hugenholtz P."/>
            <person name="Klenk H.P."/>
            <person name="Kyrpides N.C."/>
        </authorList>
    </citation>
    <scope>NUCLEOTIDE SEQUENCE [LARGE SCALE GENOMIC DNA]</scope>
    <source>
        <strain evidence="3">ATCC 25592 / DSM 43247 / BCRC 13721 / JCM 3198 / KCTC 3076 / NBRC 16047 / NCTC 10667</strain>
    </source>
</reference>
<dbReference type="HOGENOM" id="CLU_1747053_0_0_11"/>
<evidence type="ECO:0000313" key="3">
    <source>
        <dbReference type="Proteomes" id="UP000001219"/>
    </source>
</evidence>
<dbReference type="EMBL" id="CP001802">
    <property type="protein sequence ID" value="ACY21231.1"/>
    <property type="molecule type" value="Genomic_DNA"/>
</dbReference>
<accession>D0L9P3</accession>
<reference evidence="3" key="1">
    <citation type="submission" date="2009-10" db="EMBL/GenBank/DDBJ databases">
        <title>The complete chromosome of Gordonia bronchialis DSM 43247.</title>
        <authorList>
            <consortium name="US DOE Joint Genome Institute (JGI-PGF)"/>
            <person name="Lucas S."/>
            <person name="Copeland A."/>
            <person name="Lapidus A."/>
            <person name="Glavina del Rio T."/>
            <person name="Dalin E."/>
            <person name="Tice H."/>
            <person name="Bruce D."/>
            <person name="Goodwin L."/>
            <person name="Pitluck S."/>
            <person name="Kyrpides N."/>
            <person name="Mavromatis K."/>
            <person name="Ivanova N."/>
            <person name="Ovchinnikova G."/>
            <person name="Saunders E."/>
            <person name="Brettin T."/>
            <person name="Detter J.C."/>
            <person name="Han C."/>
            <person name="Larimer F."/>
            <person name="Land M."/>
            <person name="Hauser L."/>
            <person name="Markowitz V."/>
            <person name="Cheng J.-F."/>
            <person name="Hugenholtz P."/>
            <person name="Woyke T."/>
            <person name="Wu D."/>
            <person name="Jando M."/>
            <person name="Schneider S."/>
            <person name="Goeker M."/>
            <person name="Klenk H.-P."/>
            <person name="Eisen J.A."/>
        </authorList>
    </citation>
    <scope>NUCLEOTIDE SEQUENCE [LARGE SCALE GENOMIC DNA]</scope>
    <source>
        <strain evidence="3">ATCC 25592 / DSM 43247 / BCRC 13721 / JCM 3198 / KCTC 3076 / NBRC 16047 / NCTC 10667</strain>
    </source>
</reference>
<dbReference type="RefSeq" id="WP_012833789.1">
    <property type="nucleotide sequence ID" value="NC_013441.1"/>
</dbReference>
<name>D0L9P3_GORB4</name>
<evidence type="ECO:0000313" key="2">
    <source>
        <dbReference type="EMBL" id="ACY21231.1"/>
    </source>
</evidence>
<evidence type="ECO:0000256" key="1">
    <source>
        <dbReference type="SAM" id="SignalP"/>
    </source>
</evidence>
<protein>
    <submittedName>
        <fullName evidence="2">Uncharacterized protein</fullName>
    </submittedName>
</protein>
<dbReference type="AlphaFoldDB" id="D0L9P3"/>
<dbReference type="Proteomes" id="UP000001219">
    <property type="component" value="Chromosome"/>
</dbReference>